<keyword evidence="3" id="KW-1185">Reference proteome</keyword>
<dbReference type="InterPro" id="IPR005325">
    <property type="entry name" value="DUF308_memb"/>
</dbReference>
<evidence type="ECO:0000313" key="2">
    <source>
        <dbReference type="EMBL" id="SUN62572.1"/>
    </source>
</evidence>
<dbReference type="PANTHER" id="PTHR34989:SF1">
    <property type="entry name" value="PROTEIN HDED"/>
    <property type="match status" value="1"/>
</dbReference>
<feature type="transmembrane region" description="Helical" evidence="1">
    <location>
        <begin position="119"/>
        <end position="139"/>
    </location>
</feature>
<keyword evidence="1" id="KW-1133">Transmembrane helix</keyword>
<dbReference type="EMBL" id="UHFN01000007">
    <property type="protein sequence ID" value="SUN62572.1"/>
    <property type="molecule type" value="Genomic_DNA"/>
</dbReference>
<reference evidence="2 3" key="1">
    <citation type="submission" date="2018-06" db="EMBL/GenBank/DDBJ databases">
        <authorList>
            <consortium name="Pathogen Informatics"/>
            <person name="Doyle S."/>
        </authorList>
    </citation>
    <scope>NUCLEOTIDE SEQUENCE [LARGE SCALE GENOMIC DNA]</scope>
    <source>
        <strain evidence="2 3">NCTC12224</strain>
    </source>
</reference>
<evidence type="ECO:0000256" key="1">
    <source>
        <dbReference type="SAM" id="Phobius"/>
    </source>
</evidence>
<proteinExistence type="predicted"/>
<dbReference type="InterPro" id="IPR052712">
    <property type="entry name" value="Acid_resist_chaperone_HdeD"/>
</dbReference>
<dbReference type="GO" id="GO:0005886">
    <property type="term" value="C:plasma membrane"/>
    <property type="evidence" value="ECO:0007669"/>
    <property type="project" value="TreeGrafter"/>
</dbReference>
<feature type="transmembrane region" description="Helical" evidence="1">
    <location>
        <begin position="62"/>
        <end position="82"/>
    </location>
</feature>
<dbReference type="Proteomes" id="UP000254924">
    <property type="component" value="Unassembled WGS sequence"/>
</dbReference>
<organism evidence="2 3">
    <name type="scientific">Streptococcus hyointestinalis</name>
    <dbReference type="NCBI Taxonomy" id="1337"/>
    <lineage>
        <taxon>Bacteria</taxon>
        <taxon>Bacillati</taxon>
        <taxon>Bacillota</taxon>
        <taxon>Bacilli</taxon>
        <taxon>Lactobacillales</taxon>
        <taxon>Streptococcaceae</taxon>
        <taxon>Streptococcus</taxon>
    </lineage>
</organism>
<evidence type="ECO:0000313" key="3">
    <source>
        <dbReference type="Proteomes" id="UP000254924"/>
    </source>
</evidence>
<feature type="transmembrane region" description="Helical" evidence="1">
    <location>
        <begin position="88"/>
        <end position="107"/>
    </location>
</feature>
<protein>
    <submittedName>
        <fullName evidence="2">Membrane protein</fullName>
    </submittedName>
</protein>
<accession>A0A380KBV9</accession>
<dbReference type="PANTHER" id="PTHR34989">
    <property type="entry name" value="PROTEIN HDED"/>
    <property type="match status" value="1"/>
</dbReference>
<feature type="transmembrane region" description="Helical" evidence="1">
    <location>
        <begin position="7"/>
        <end position="24"/>
    </location>
</feature>
<gene>
    <name evidence="2" type="ORF">NCTC12224_01961</name>
</gene>
<feature type="transmembrane region" description="Helical" evidence="1">
    <location>
        <begin position="30"/>
        <end position="53"/>
    </location>
</feature>
<feature type="transmembrane region" description="Helical" evidence="1">
    <location>
        <begin position="145"/>
        <end position="165"/>
    </location>
</feature>
<dbReference type="Pfam" id="PF03729">
    <property type="entry name" value="DUF308"/>
    <property type="match status" value="2"/>
</dbReference>
<name>A0A380KBV9_9STRE</name>
<sequence>MKTNRALSFIAGIILAIIGIYFLFVPSLNLFSLSWLIAVAFLVGALAEIIYYFSDSGEFRSIWGLCAAIVSAIFGIYLLSGYFLTLPILMPTVIGFWLLILGIVRLFQSIGTSTSLPELSNNLLWTSIGMIILGIVLMFNPLLASIVVAYIVAIALIYQGFVLMIDAFKR</sequence>
<keyword evidence="1" id="KW-0472">Membrane</keyword>
<keyword evidence="1" id="KW-0812">Transmembrane</keyword>
<dbReference type="AlphaFoldDB" id="A0A380KBV9"/>
<dbReference type="OrthoDB" id="9554181at2"/>